<organism evidence="1 2">
    <name type="scientific">Megalops atlanticus</name>
    <name type="common">Tarpon</name>
    <name type="synonym">Clupea gigantea</name>
    <dbReference type="NCBI Taxonomy" id="7932"/>
    <lineage>
        <taxon>Eukaryota</taxon>
        <taxon>Metazoa</taxon>
        <taxon>Chordata</taxon>
        <taxon>Craniata</taxon>
        <taxon>Vertebrata</taxon>
        <taxon>Euteleostomi</taxon>
        <taxon>Actinopterygii</taxon>
        <taxon>Neopterygii</taxon>
        <taxon>Teleostei</taxon>
        <taxon>Elopiformes</taxon>
        <taxon>Megalopidae</taxon>
        <taxon>Megalops</taxon>
    </lineage>
</organism>
<gene>
    <name evidence="1" type="ORF">MATL_G00100610</name>
</gene>
<accession>A0A9D3TDG4</accession>
<reference evidence="1" key="1">
    <citation type="submission" date="2021-01" db="EMBL/GenBank/DDBJ databases">
        <authorList>
            <person name="Zahm M."/>
            <person name="Roques C."/>
            <person name="Cabau C."/>
            <person name="Klopp C."/>
            <person name="Donnadieu C."/>
            <person name="Jouanno E."/>
            <person name="Lampietro C."/>
            <person name="Louis A."/>
            <person name="Herpin A."/>
            <person name="Echchiki A."/>
            <person name="Berthelot C."/>
            <person name="Parey E."/>
            <person name="Roest-Crollius H."/>
            <person name="Braasch I."/>
            <person name="Postlethwait J."/>
            <person name="Bobe J."/>
            <person name="Montfort J."/>
            <person name="Bouchez O."/>
            <person name="Begum T."/>
            <person name="Mejri S."/>
            <person name="Adams A."/>
            <person name="Chen W.-J."/>
            <person name="Guiguen Y."/>
        </authorList>
    </citation>
    <scope>NUCLEOTIDE SEQUENCE</scope>
    <source>
        <strain evidence="1">YG-15Mar2019-1</strain>
        <tissue evidence="1">Brain</tissue>
    </source>
</reference>
<dbReference type="EMBL" id="JAFDVH010000007">
    <property type="protein sequence ID" value="KAG7473885.1"/>
    <property type="molecule type" value="Genomic_DNA"/>
</dbReference>
<comment type="caution">
    <text evidence="1">The sequence shown here is derived from an EMBL/GenBank/DDBJ whole genome shotgun (WGS) entry which is preliminary data.</text>
</comment>
<evidence type="ECO:0000313" key="1">
    <source>
        <dbReference type="EMBL" id="KAG7473885.1"/>
    </source>
</evidence>
<keyword evidence="2" id="KW-1185">Reference proteome</keyword>
<sequence>METSLEGSFSFSTTSGGIKKVCPRTRALFRFFYIRHEVQPSVWLDWMWNGCVVVVHSKGLPHCSVRAPHIRCDIHYMKPNRGCSFYDAEDDRSVYCPISGVTTEVVGHDLLPPCGDSCQHEDAGMCCSSSMSRQCDIPIEPPCARVQLHTWGDGHLIHSGLWLVPRWLLADWLLALHPPCPSQ</sequence>
<protein>
    <submittedName>
        <fullName evidence="1">Uncharacterized protein</fullName>
    </submittedName>
</protein>
<dbReference type="AlphaFoldDB" id="A0A9D3TDG4"/>
<name>A0A9D3TDG4_MEGAT</name>
<evidence type="ECO:0000313" key="2">
    <source>
        <dbReference type="Proteomes" id="UP001046870"/>
    </source>
</evidence>
<proteinExistence type="predicted"/>
<dbReference type="Proteomes" id="UP001046870">
    <property type="component" value="Chromosome 7"/>
</dbReference>